<dbReference type="Proteomes" id="UP001060215">
    <property type="component" value="Chromosome 8"/>
</dbReference>
<comment type="caution">
    <text evidence="1">The sequence shown here is derived from an EMBL/GenBank/DDBJ whole genome shotgun (WGS) entry which is preliminary data.</text>
</comment>
<name>A0ACC0GMP6_9ERIC</name>
<accession>A0ACC0GMP6</accession>
<proteinExistence type="predicted"/>
<dbReference type="EMBL" id="CM045765">
    <property type="protein sequence ID" value="KAI8001747.1"/>
    <property type="molecule type" value="Genomic_DNA"/>
</dbReference>
<organism evidence="1 2">
    <name type="scientific">Camellia lanceoleosa</name>
    <dbReference type="NCBI Taxonomy" id="1840588"/>
    <lineage>
        <taxon>Eukaryota</taxon>
        <taxon>Viridiplantae</taxon>
        <taxon>Streptophyta</taxon>
        <taxon>Embryophyta</taxon>
        <taxon>Tracheophyta</taxon>
        <taxon>Spermatophyta</taxon>
        <taxon>Magnoliopsida</taxon>
        <taxon>eudicotyledons</taxon>
        <taxon>Gunneridae</taxon>
        <taxon>Pentapetalae</taxon>
        <taxon>asterids</taxon>
        <taxon>Ericales</taxon>
        <taxon>Theaceae</taxon>
        <taxon>Camellia</taxon>
    </lineage>
</organism>
<reference evidence="1 2" key="1">
    <citation type="journal article" date="2022" name="Plant J.">
        <title>Chromosome-level genome of Camellia lanceoleosa provides a valuable resource for understanding genome evolution and self-incompatibility.</title>
        <authorList>
            <person name="Gong W."/>
            <person name="Xiao S."/>
            <person name="Wang L."/>
            <person name="Liao Z."/>
            <person name="Chang Y."/>
            <person name="Mo W."/>
            <person name="Hu G."/>
            <person name="Li W."/>
            <person name="Zhao G."/>
            <person name="Zhu H."/>
            <person name="Hu X."/>
            <person name="Ji K."/>
            <person name="Xiang X."/>
            <person name="Song Q."/>
            <person name="Yuan D."/>
            <person name="Jin S."/>
            <person name="Zhang L."/>
        </authorList>
    </citation>
    <scope>NUCLEOTIDE SEQUENCE [LARGE SCALE GENOMIC DNA]</scope>
    <source>
        <strain evidence="1">SQ_2022a</strain>
    </source>
</reference>
<keyword evidence="2" id="KW-1185">Reference proteome</keyword>
<protein>
    <submittedName>
        <fullName evidence="1">Alkaline ceramidase</fullName>
    </submittedName>
</protein>
<gene>
    <name evidence="1" type="ORF">LOK49_LG09G00143</name>
</gene>
<sequence length="142" mass="16383">MKVPIRLLIFHLRFRALTLSISDTLVYIVHSFSRMLPHCLINALSQHFEKRFSVLHISNMILAIGSMLYHATLQHVQQQSDETPMDVSAKRVAKLYRLLYFLVVCVGCLIVYSATSDQRLALELLDTLQPRHELTDILIEVH</sequence>
<evidence type="ECO:0000313" key="1">
    <source>
        <dbReference type="EMBL" id="KAI8001747.1"/>
    </source>
</evidence>
<evidence type="ECO:0000313" key="2">
    <source>
        <dbReference type="Proteomes" id="UP001060215"/>
    </source>
</evidence>